<gene>
    <name evidence="1" type="ORF">TSUD_54190</name>
</gene>
<dbReference type="EMBL" id="DF973460">
    <property type="protein sequence ID" value="GAU31595.1"/>
    <property type="molecule type" value="Genomic_DNA"/>
</dbReference>
<evidence type="ECO:0000313" key="2">
    <source>
        <dbReference type="Proteomes" id="UP000242715"/>
    </source>
</evidence>
<accession>A0A2Z6N6S0</accession>
<keyword evidence="2" id="KW-1185">Reference proteome</keyword>
<organism evidence="1 2">
    <name type="scientific">Trifolium subterraneum</name>
    <name type="common">Subterranean clover</name>
    <dbReference type="NCBI Taxonomy" id="3900"/>
    <lineage>
        <taxon>Eukaryota</taxon>
        <taxon>Viridiplantae</taxon>
        <taxon>Streptophyta</taxon>
        <taxon>Embryophyta</taxon>
        <taxon>Tracheophyta</taxon>
        <taxon>Spermatophyta</taxon>
        <taxon>Magnoliopsida</taxon>
        <taxon>eudicotyledons</taxon>
        <taxon>Gunneridae</taxon>
        <taxon>Pentapetalae</taxon>
        <taxon>rosids</taxon>
        <taxon>fabids</taxon>
        <taxon>Fabales</taxon>
        <taxon>Fabaceae</taxon>
        <taxon>Papilionoideae</taxon>
        <taxon>50 kb inversion clade</taxon>
        <taxon>NPAAA clade</taxon>
        <taxon>Hologalegina</taxon>
        <taxon>IRL clade</taxon>
        <taxon>Trifolieae</taxon>
        <taxon>Trifolium</taxon>
    </lineage>
</organism>
<dbReference type="AlphaFoldDB" id="A0A2Z6N6S0"/>
<reference evidence="2" key="1">
    <citation type="journal article" date="2017" name="Front. Plant Sci.">
        <title>Climate Clever Clovers: New Paradigm to Reduce the Environmental Footprint of Ruminants by Breeding Low Methanogenic Forages Utilizing Haplotype Variation.</title>
        <authorList>
            <person name="Kaur P."/>
            <person name="Appels R."/>
            <person name="Bayer P.E."/>
            <person name="Keeble-Gagnere G."/>
            <person name="Wang J."/>
            <person name="Hirakawa H."/>
            <person name="Shirasawa K."/>
            <person name="Vercoe P."/>
            <person name="Stefanova K."/>
            <person name="Durmic Z."/>
            <person name="Nichols P."/>
            <person name="Revell C."/>
            <person name="Isobe S.N."/>
            <person name="Edwards D."/>
            <person name="Erskine W."/>
        </authorList>
    </citation>
    <scope>NUCLEOTIDE SEQUENCE [LARGE SCALE GENOMIC DNA]</scope>
    <source>
        <strain evidence="2">cv. Daliak</strain>
    </source>
</reference>
<proteinExistence type="predicted"/>
<protein>
    <submittedName>
        <fullName evidence="1">Uncharacterized protein</fullName>
    </submittedName>
</protein>
<sequence length="206" mass="22013">MLSPCSNPVASFASPGTTLLTTSYSLAELRKPTAHHWNLYRKHEPPRTHSMPSPTEQMQLTGRTETKVGHNDLGVPCGLVPGPLGIALQVANLDSLYRQQIKKILAATGVDVPSPPVARATTYPSCPSYAMDGHTSPSMAWKFDGLKELLIHSSNSFGLTGFAGSFPLCRPHVLTTGYGACYDPAPALSAREKPFTSSFAAGALIY</sequence>
<dbReference type="Proteomes" id="UP000242715">
    <property type="component" value="Unassembled WGS sequence"/>
</dbReference>
<name>A0A2Z6N6S0_TRISU</name>
<evidence type="ECO:0000313" key="1">
    <source>
        <dbReference type="EMBL" id="GAU31595.1"/>
    </source>
</evidence>